<protein>
    <submittedName>
        <fullName evidence="1">Uncharacterized protein</fullName>
    </submittedName>
</protein>
<organism evidence="1 2">
    <name type="scientific">Punica granatum</name>
    <name type="common">Pomegranate</name>
    <dbReference type="NCBI Taxonomy" id="22663"/>
    <lineage>
        <taxon>Eukaryota</taxon>
        <taxon>Viridiplantae</taxon>
        <taxon>Streptophyta</taxon>
        <taxon>Embryophyta</taxon>
        <taxon>Tracheophyta</taxon>
        <taxon>Spermatophyta</taxon>
        <taxon>Magnoliopsida</taxon>
        <taxon>eudicotyledons</taxon>
        <taxon>Gunneridae</taxon>
        <taxon>Pentapetalae</taxon>
        <taxon>rosids</taxon>
        <taxon>malvids</taxon>
        <taxon>Myrtales</taxon>
        <taxon>Lythraceae</taxon>
        <taxon>Punica</taxon>
    </lineage>
</organism>
<accession>A0A2I0J1S7</accession>
<evidence type="ECO:0000313" key="1">
    <source>
        <dbReference type="EMBL" id="PKI50185.1"/>
    </source>
</evidence>
<gene>
    <name evidence="1" type="ORF">CRG98_029429</name>
</gene>
<dbReference type="Proteomes" id="UP000233551">
    <property type="component" value="Unassembled WGS sequence"/>
</dbReference>
<comment type="caution">
    <text evidence="1">The sequence shown here is derived from an EMBL/GenBank/DDBJ whole genome shotgun (WGS) entry which is preliminary data.</text>
</comment>
<proteinExistence type="predicted"/>
<dbReference type="AlphaFoldDB" id="A0A2I0J1S7"/>
<name>A0A2I0J1S7_PUNGR</name>
<keyword evidence="2" id="KW-1185">Reference proteome</keyword>
<sequence>MKNAWLISSFRTKTVLSVEQYLSTAARSCAHPLQPPSPLASFGRLPTPCALARPRTSSRGLSSFERACPCTQTSF</sequence>
<reference evidence="1 2" key="1">
    <citation type="submission" date="2017-11" db="EMBL/GenBank/DDBJ databases">
        <title>De-novo sequencing of pomegranate (Punica granatum L.) genome.</title>
        <authorList>
            <person name="Akparov Z."/>
            <person name="Amiraslanov A."/>
            <person name="Hajiyeva S."/>
            <person name="Abbasov M."/>
            <person name="Kaur K."/>
            <person name="Hamwieh A."/>
            <person name="Solovyev V."/>
            <person name="Salamov A."/>
            <person name="Braich B."/>
            <person name="Kosarev P."/>
            <person name="Mahmoud A."/>
            <person name="Hajiyev E."/>
            <person name="Babayeva S."/>
            <person name="Izzatullayeva V."/>
            <person name="Mammadov A."/>
            <person name="Mammadov A."/>
            <person name="Sharifova S."/>
            <person name="Ojaghi J."/>
            <person name="Eynullazada K."/>
            <person name="Bayramov B."/>
            <person name="Abdulazimova A."/>
            <person name="Shahmuradov I."/>
        </authorList>
    </citation>
    <scope>NUCLEOTIDE SEQUENCE [LARGE SCALE GENOMIC DNA]</scope>
    <source>
        <strain evidence="2">cv. AG2017</strain>
        <tissue evidence="1">Leaf</tissue>
    </source>
</reference>
<dbReference type="EMBL" id="PGOL01002142">
    <property type="protein sequence ID" value="PKI50185.1"/>
    <property type="molecule type" value="Genomic_DNA"/>
</dbReference>
<evidence type="ECO:0000313" key="2">
    <source>
        <dbReference type="Proteomes" id="UP000233551"/>
    </source>
</evidence>